<dbReference type="AlphaFoldDB" id="A0A9D8KGF2"/>
<organism evidence="2 3">
    <name type="scientific">Candidatus Zymogenus saltonus</name>
    <dbReference type="NCBI Taxonomy" id="2844893"/>
    <lineage>
        <taxon>Bacteria</taxon>
        <taxon>Deltaproteobacteria</taxon>
        <taxon>Candidatus Zymogenia</taxon>
        <taxon>Candidatus Zymogeniales</taxon>
        <taxon>Candidatus Zymogenaceae</taxon>
        <taxon>Candidatus Zymogenus</taxon>
    </lineage>
</organism>
<dbReference type="Proteomes" id="UP000809273">
    <property type="component" value="Unassembled WGS sequence"/>
</dbReference>
<accession>A0A9D8KGF2</accession>
<reference evidence="2" key="2">
    <citation type="submission" date="2021-01" db="EMBL/GenBank/DDBJ databases">
        <authorList>
            <person name="Hahn C.R."/>
            <person name="Youssef N.H."/>
            <person name="Elshahed M."/>
        </authorList>
    </citation>
    <scope>NUCLEOTIDE SEQUENCE</scope>
    <source>
        <strain evidence="2">Zod_Metabat.24</strain>
    </source>
</reference>
<reference evidence="2" key="1">
    <citation type="journal article" date="2021" name="Environ. Microbiol.">
        <title>Genomic characterization of three novel Desulfobacterota classes expand the metabolic and phylogenetic diversity of the phylum.</title>
        <authorList>
            <person name="Murphy C.L."/>
            <person name="Biggerstaff J."/>
            <person name="Eichhorn A."/>
            <person name="Ewing E."/>
            <person name="Shahan R."/>
            <person name="Soriano D."/>
            <person name="Stewart S."/>
            <person name="VanMol K."/>
            <person name="Walker R."/>
            <person name="Walters P."/>
            <person name="Elshahed M.S."/>
            <person name="Youssef N.H."/>
        </authorList>
    </citation>
    <scope>NUCLEOTIDE SEQUENCE</scope>
    <source>
        <strain evidence="2">Zod_Metabat.24</strain>
    </source>
</reference>
<sequence length="49" mass="5443">MPKRGRDGTVDGRGGGERAEEKMGGGKDTNRGVEDYRSQGGTRIWERYL</sequence>
<evidence type="ECO:0000313" key="3">
    <source>
        <dbReference type="Proteomes" id="UP000809273"/>
    </source>
</evidence>
<proteinExistence type="predicted"/>
<feature type="region of interest" description="Disordered" evidence="1">
    <location>
        <begin position="1"/>
        <end position="49"/>
    </location>
</feature>
<protein>
    <submittedName>
        <fullName evidence="2">Uncharacterized protein</fullName>
    </submittedName>
</protein>
<gene>
    <name evidence="2" type="ORF">JW984_12450</name>
</gene>
<evidence type="ECO:0000313" key="2">
    <source>
        <dbReference type="EMBL" id="MBN1573998.1"/>
    </source>
</evidence>
<comment type="caution">
    <text evidence="2">The sequence shown here is derived from an EMBL/GenBank/DDBJ whole genome shotgun (WGS) entry which is preliminary data.</text>
</comment>
<name>A0A9D8KGF2_9DELT</name>
<dbReference type="EMBL" id="JAFGIX010000061">
    <property type="protein sequence ID" value="MBN1573998.1"/>
    <property type="molecule type" value="Genomic_DNA"/>
</dbReference>
<feature type="compositionally biased region" description="Basic and acidic residues" evidence="1">
    <location>
        <begin position="1"/>
        <end position="37"/>
    </location>
</feature>
<evidence type="ECO:0000256" key="1">
    <source>
        <dbReference type="SAM" id="MobiDB-lite"/>
    </source>
</evidence>